<keyword evidence="1" id="KW-1133">Transmembrane helix</keyword>
<dbReference type="Proteomes" id="UP000294114">
    <property type="component" value="Unassembled WGS sequence"/>
</dbReference>
<dbReference type="OrthoDB" id="3401876at2"/>
<keyword evidence="1" id="KW-0472">Membrane</keyword>
<feature type="transmembrane region" description="Helical" evidence="1">
    <location>
        <begin position="35"/>
        <end position="54"/>
    </location>
</feature>
<organism evidence="2 3">
    <name type="scientific">Micromonospora kangleipakensis</name>
    <dbReference type="NCBI Taxonomy" id="1077942"/>
    <lineage>
        <taxon>Bacteria</taxon>
        <taxon>Bacillati</taxon>
        <taxon>Actinomycetota</taxon>
        <taxon>Actinomycetes</taxon>
        <taxon>Micromonosporales</taxon>
        <taxon>Micromonosporaceae</taxon>
        <taxon>Micromonospora</taxon>
    </lineage>
</organism>
<protein>
    <submittedName>
        <fullName evidence="2">Uncharacterized protein</fullName>
    </submittedName>
</protein>
<proteinExistence type="predicted"/>
<sequence length="60" mass="6106">MDSGRLGDMLVGAAGNVAGTVVDPRKGLSQLRSAISGRALVTVAAGLIIGFLVARSRRRA</sequence>
<gene>
    <name evidence="2" type="ORF">EV384_3847</name>
</gene>
<evidence type="ECO:0000313" key="3">
    <source>
        <dbReference type="Proteomes" id="UP000294114"/>
    </source>
</evidence>
<comment type="caution">
    <text evidence="2">The sequence shown here is derived from an EMBL/GenBank/DDBJ whole genome shotgun (WGS) entry which is preliminary data.</text>
</comment>
<dbReference type="RefSeq" id="WP_130335202.1">
    <property type="nucleotide sequence ID" value="NZ_SHLD01000001.1"/>
</dbReference>
<keyword evidence="3" id="KW-1185">Reference proteome</keyword>
<reference evidence="2 3" key="1">
    <citation type="submission" date="2019-02" db="EMBL/GenBank/DDBJ databases">
        <title>Sequencing the genomes of 1000 actinobacteria strains.</title>
        <authorList>
            <person name="Klenk H.-P."/>
        </authorList>
    </citation>
    <scope>NUCLEOTIDE SEQUENCE [LARGE SCALE GENOMIC DNA]</scope>
    <source>
        <strain evidence="2 3">DSM 45612</strain>
    </source>
</reference>
<name>A0A4Q8BBW5_9ACTN</name>
<accession>A0A4Q8BBW5</accession>
<evidence type="ECO:0000256" key="1">
    <source>
        <dbReference type="SAM" id="Phobius"/>
    </source>
</evidence>
<keyword evidence="1" id="KW-0812">Transmembrane</keyword>
<dbReference type="AlphaFoldDB" id="A0A4Q8BBW5"/>
<evidence type="ECO:0000313" key="2">
    <source>
        <dbReference type="EMBL" id="RZU75312.1"/>
    </source>
</evidence>
<dbReference type="EMBL" id="SHLD01000001">
    <property type="protein sequence ID" value="RZU75312.1"/>
    <property type="molecule type" value="Genomic_DNA"/>
</dbReference>